<evidence type="ECO:0000256" key="15">
    <source>
        <dbReference type="ARBA" id="ARBA00022989"/>
    </source>
</evidence>
<evidence type="ECO:0000256" key="13">
    <source>
        <dbReference type="ARBA" id="ARBA00022840"/>
    </source>
</evidence>
<dbReference type="GO" id="GO:0006654">
    <property type="term" value="P:phosphatidic acid biosynthetic process"/>
    <property type="evidence" value="ECO:0007669"/>
    <property type="project" value="InterPro"/>
</dbReference>
<keyword evidence="8 24" id="KW-0808">Transferase</keyword>
<keyword evidence="10 23" id="KW-0479">Metal-binding</keyword>
<feature type="binding site" evidence="22">
    <location>
        <position position="45"/>
    </location>
    <ligand>
        <name>ATP</name>
        <dbReference type="ChEBI" id="CHEBI:30616"/>
    </ligand>
</feature>
<accession>A0A1X7FUF8</accession>
<comment type="catalytic activity">
    <reaction evidence="24">
        <text>a 1,2-diacyl-sn-glycerol + ATP = a 1,2-diacyl-sn-glycero-3-phosphate + ADP + H(+)</text>
        <dbReference type="Rhea" id="RHEA:10272"/>
        <dbReference type="ChEBI" id="CHEBI:15378"/>
        <dbReference type="ChEBI" id="CHEBI:17815"/>
        <dbReference type="ChEBI" id="CHEBI:30616"/>
        <dbReference type="ChEBI" id="CHEBI:58608"/>
        <dbReference type="ChEBI" id="CHEBI:456216"/>
        <dbReference type="EC" id="2.7.1.107"/>
    </reaction>
</comment>
<evidence type="ECO:0000256" key="2">
    <source>
        <dbReference type="ARBA" id="ARBA00005967"/>
    </source>
</evidence>
<comment type="function">
    <text evidence="24">Catalyzes the ATP-dependent phosphorylation of sn-l,2-diacylglycerol (DAG) to phosphatidic acid. Involved in the recycling of diacylglycerol produced as a by-product during membrane-derived oligosaccharide (MDO) biosynthesis.</text>
</comment>
<comment type="cofactor">
    <cofactor evidence="23">
        <name>Mg(2+)</name>
        <dbReference type="ChEBI" id="CHEBI:18420"/>
    </cofactor>
    <text evidence="23">Mn(2+), Zn(2+), Cd(2+) and Co(2+) support activity to lesser extents.</text>
</comment>
<evidence type="ECO:0000256" key="8">
    <source>
        <dbReference type="ARBA" id="ARBA00022679"/>
    </source>
</evidence>
<name>A0A1X7FUF8_9HYPH</name>
<feature type="binding site" evidence="22">
    <location>
        <position position="56"/>
    </location>
    <ligand>
        <name>ATP</name>
        <dbReference type="ChEBI" id="CHEBI:30616"/>
    </ligand>
</feature>
<keyword evidence="9 24" id="KW-0812">Transmembrane</keyword>
<dbReference type="AlphaFoldDB" id="A0A1X7FUF8"/>
<evidence type="ECO:0000256" key="4">
    <source>
        <dbReference type="ARBA" id="ARBA00017575"/>
    </source>
</evidence>
<evidence type="ECO:0000256" key="22">
    <source>
        <dbReference type="PIRSR" id="PIRSR600829-3"/>
    </source>
</evidence>
<keyword evidence="15 24" id="KW-1133">Transmembrane helix</keyword>
<dbReference type="Proteomes" id="UP000192903">
    <property type="component" value="Unassembled WGS sequence"/>
</dbReference>
<keyword evidence="11 22" id="KW-0547">Nucleotide-binding</keyword>
<feature type="active site" description="Proton acceptor" evidence="20">
    <location>
        <position position="97"/>
    </location>
</feature>
<evidence type="ECO:0000256" key="3">
    <source>
        <dbReference type="ARBA" id="ARBA00012133"/>
    </source>
</evidence>
<evidence type="ECO:0000256" key="11">
    <source>
        <dbReference type="ARBA" id="ARBA00022741"/>
    </source>
</evidence>
<evidence type="ECO:0000256" key="17">
    <source>
        <dbReference type="ARBA" id="ARBA00023136"/>
    </source>
</evidence>
<evidence type="ECO:0000256" key="10">
    <source>
        <dbReference type="ARBA" id="ARBA00022723"/>
    </source>
</evidence>
<organism evidence="25 26">
    <name type="scientific">Xaviernesmea oryzae</name>
    <dbReference type="NCBI Taxonomy" id="464029"/>
    <lineage>
        <taxon>Bacteria</taxon>
        <taxon>Pseudomonadati</taxon>
        <taxon>Pseudomonadota</taxon>
        <taxon>Alphaproteobacteria</taxon>
        <taxon>Hyphomicrobiales</taxon>
        <taxon>Rhizobiaceae</taxon>
        <taxon>Rhizobium/Agrobacterium group</taxon>
        <taxon>Xaviernesmea</taxon>
    </lineage>
</organism>
<evidence type="ECO:0000256" key="24">
    <source>
        <dbReference type="RuleBase" id="RU363065"/>
    </source>
</evidence>
<keyword evidence="6" id="KW-0444">Lipid biosynthesis</keyword>
<evidence type="ECO:0000256" key="18">
    <source>
        <dbReference type="ARBA" id="ARBA00023209"/>
    </source>
</evidence>
<keyword evidence="19 24" id="KW-1208">Phospholipid metabolism</keyword>
<dbReference type="EMBL" id="FXAF01000008">
    <property type="protein sequence ID" value="SMF58349.1"/>
    <property type="molecule type" value="Genomic_DNA"/>
</dbReference>
<proteinExistence type="inferred from homology"/>
<evidence type="ECO:0000256" key="1">
    <source>
        <dbReference type="ARBA" id="ARBA00004429"/>
    </source>
</evidence>
<sequence>MTLSDGMPIAGKVRQPTEEQATEPAGKRAVARVTGGRHLFAAFGYSLGGAGRLLRETAFRHEIVAGVVIFSVFSAVGAGLRDYVMMLILLLGLAAAEALNTAIEEIIDRISPEWSSTGMHAKNLGSFAVFCLLAANGLLAAFVIVSRLLSS</sequence>
<feature type="binding site" evidence="23">
    <location>
        <position position="104"/>
    </location>
    <ligand>
        <name>a divalent metal cation</name>
        <dbReference type="ChEBI" id="CHEBI:60240"/>
    </ligand>
</feature>
<dbReference type="STRING" id="464029.SAMN02982989_0748"/>
<evidence type="ECO:0000313" key="26">
    <source>
        <dbReference type="Proteomes" id="UP000192903"/>
    </source>
</evidence>
<dbReference type="RefSeq" id="WP_234811249.1">
    <property type="nucleotide sequence ID" value="NZ_FXAF01000008.1"/>
</dbReference>
<evidence type="ECO:0000256" key="16">
    <source>
        <dbReference type="ARBA" id="ARBA00023098"/>
    </source>
</evidence>
<evidence type="ECO:0000256" key="21">
    <source>
        <dbReference type="PIRSR" id="PIRSR600829-2"/>
    </source>
</evidence>
<keyword evidence="12 24" id="KW-0418">Kinase</keyword>
<keyword evidence="7 24" id="KW-0997">Cell inner membrane</keyword>
<evidence type="ECO:0000256" key="14">
    <source>
        <dbReference type="ARBA" id="ARBA00022842"/>
    </source>
</evidence>
<evidence type="ECO:0000256" key="9">
    <source>
        <dbReference type="ARBA" id="ARBA00022692"/>
    </source>
</evidence>
<evidence type="ECO:0000256" key="7">
    <source>
        <dbReference type="ARBA" id="ARBA00022519"/>
    </source>
</evidence>
<keyword evidence="17 24" id="KW-0472">Membrane</keyword>
<feature type="transmembrane region" description="Helical" evidence="24">
    <location>
        <begin position="83"/>
        <end position="103"/>
    </location>
</feature>
<dbReference type="GO" id="GO:0005524">
    <property type="term" value="F:ATP binding"/>
    <property type="evidence" value="ECO:0007669"/>
    <property type="project" value="UniProtKB-KW"/>
</dbReference>
<feature type="binding site" evidence="21">
    <location>
        <position position="97"/>
    </location>
    <ligand>
        <name>substrate</name>
    </ligand>
</feature>
<dbReference type="EC" id="2.7.1.107" evidence="3 24"/>
<evidence type="ECO:0000256" key="19">
    <source>
        <dbReference type="ARBA" id="ARBA00023264"/>
    </source>
</evidence>
<dbReference type="Pfam" id="PF01219">
    <property type="entry name" value="DAGK_prokar"/>
    <property type="match status" value="1"/>
</dbReference>
<evidence type="ECO:0000256" key="6">
    <source>
        <dbReference type="ARBA" id="ARBA00022516"/>
    </source>
</evidence>
<evidence type="ECO:0000256" key="20">
    <source>
        <dbReference type="PIRSR" id="PIRSR600829-1"/>
    </source>
</evidence>
<keyword evidence="14 23" id="KW-0460">Magnesium</keyword>
<evidence type="ECO:0000256" key="5">
    <source>
        <dbReference type="ARBA" id="ARBA00022475"/>
    </source>
</evidence>
<dbReference type="InterPro" id="IPR033718">
    <property type="entry name" value="DAGK_prok"/>
</dbReference>
<dbReference type="CDD" id="cd14264">
    <property type="entry name" value="DAGK_IM"/>
    <property type="match status" value="1"/>
</dbReference>
<dbReference type="GO" id="GO:0005886">
    <property type="term" value="C:plasma membrane"/>
    <property type="evidence" value="ECO:0007669"/>
    <property type="project" value="UniProtKB-SubCell"/>
</dbReference>
<keyword evidence="26" id="KW-1185">Reference proteome</keyword>
<dbReference type="GO" id="GO:0004143">
    <property type="term" value="F:ATP-dependent diacylglycerol kinase activity"/>
    <property type="evidence" value="ECO:0007669"/>
    <property type="project" value="UniProtKB-EC"/>
</dbReference>
<gene>
    <name evidence="25" type="ORF">SAMN02982989_0748</name>
</gene>
<keyword evidence="16 24" id="KW-0443">Lipid metabolism</keyword>
<evidence type="ECO:0000256" key="23">
    <source>
        <dbReference type="PIRSR" id="PIRSR600829-4"/>
    </source>
</evidence>
<protein>
    <recommendedName>
        <fullName evidence="4 24">Diacylglycerol kinase</fullName>
        <ecNumber evidence="3 24">2.7.1.107</ecNumber>
    </recommendedName>
</protein>
<keyword evidence="5" id="KW-1003">Cell membrane</keyword>
<dbReference type="PANTHER" id="PTHR34299">
    <property type="entry name" value="DIACYLGLYCEROL KINASE"/>
    <property type="match status" value="1"/>
</dbReference>
<dbReference type="InterPro" id="IPR000829">
    <property type="entry name" value="DAGK"/>
</dbReference>
<feature type="transmembrane region" description="Helical" evidence="24">
    <location>
        <begin position="59"/>
        <end position="77"/>
    </location>
</feature>
<dbReference type="PANTHER" id="PTHR34299:SF1">
    <property type="entry name" value="DIACYLGLYCEROL KINASE"/>
    <property type="match status" value="1"/>
</dbReference>
<feature type="binding site" evidence="21">
    <location>
        <begin position="58"/>
        <end position="62"/>
    </location>
    <ligand>
        <name>substrate</name>
    </ligand>
</feature>
<comment type="similarity">
    <text evidence="2 24">Belongs to the bacterial diacylglycerol kinase family.</text>
</comment>
<evidence type="ECO:0000256" key="12">
    <source>
        <dbReference type="ARBA" id="ARBA00022777"/>
    </source>
</evidence>
<feature type="binding site" evidence="22">
    <location>
        <position position="104"/>
    </location>
    <ligand>
        <name>ATP</name>
        <dbReference type="ChEBI" id="CHEBI:30616"/>
    </ligand>
</feature>
<evidence type="ECO:0000313" key="25">
    <source>
        <dbReference type="EMBL" id="SMF58349.1"/>
    </source>
</evidence>
<feature type="transmembrane region" description="Helical" evidence="24">
    <location>
        <begin position="124"/>
        <end position="145"/>
    </location>
</feature>
<dbReference type="Gene3D" id="1.10.287.3610">
    <property type="match status" value="1"/>
</dbReference>
<comment type="subcellular location">
    <subcellularLocation>
        <location evidence="1 24">Cell inner membrane</location>
        <topology evidence="1 24">Multi-pass membrane protein</topology>
    </subcellularLocation>
</comment>
<dbReference type="GO" id="GO:0046872">
    <property type="term" value="F:metal ion binding"/>
    <property type="evidence" value="ECO:0007669"/>
    <property type="project" value="UniProtKB-KW"/>
</dbReference>
<feature type="binding site" evidence="23">
    <location>
        <position position="56"/>
    </location>
    <ligand>
        <name>a divalent metal cation</name>
        <dbReference type="ChEBI" id="CHEBI:60240"/>
    </ligand>
</feature>
<dbReference type="InterPro" id="IPR036945">
    <property type="entry name" value="DAGK_sf"/>
</dbReference>
<reference evidence="26" key="1">
    <citation type="submission" date="2017-04" db="EMBL/GenBank/DDBJ databases">
        <authorList>
            <person name="Varghese N."/>
            <person name="Submissions S."/>
        </authorList>
    </citation>
    <scope>NUCLEOTIDE SEQUENCE [LARGE SCALE GENOMIC DNA]</scope>
    <source>
        <strain evidence="26">B4P</strain>
    </source>
</reference>
<keyword evidence="13 22" id="KW-0067">ATP-binding</keyword>
<feature type="binding site" evidence="21">
    <location>
        <position position="126"/>
    </location>
    <ligand>
        <name>substrate</name>
    </ligand>
</feature>
<keyword evidence="18" id="KW-0594">Phospholipid biosynthesis</keyword>